<sequence>MKKLMLGLFAVSLVACNNAEPANYVLFNGTIKNPNSKSLTILDDSNKPVRQIKVSDTGAFADTIFNANGYYAFNDGKERSEIYLQDGYELTLDMDAKEFDETIKYSGNGSDVNNYLSQKFMTKEKAGSTFQLYSMDEEKYLSTMNTLKADLEKSLENVDAKFAKQEKINLNYEHLNHLTNYEPAHRYFSKKKDFKVSESFPNVLEGIDLNNEEHYKKYQAYKNIVGYSFSKVARENSKKNGTSYETEAIAHLKELKSDVIRGAILKSLAGQVSVMNPNAEDLYKGIMEISTDEKLKERLTKQYNAILTLAEGKDSPVFVNYENNAGGTTSLADLKGKYVYIDVWATWCKPCKDEIPHLKKVEEKYHDKNIEFVSISIDEEKDHELWKKMIKDESLGGTQLMADAAWGSKFVQEYQINGIPRFILIDPTGKIVKSYAPRPSDKKLIELFDGLKI</sequence>
<evidence type="ECO:0000256" key="2">
    <source>
        <dbReference type="ARBA" id="ARBA00022748"/>
    </source>
</evidence>
<dbReference type="PROSITE" id="PS51257">
    <property type="entry name" value="PROKAR_LIPOPROTEIN"/>
    <property type="match status" value="1"/>
</dbReference>
<gene>
    <name evidence="7" type="ORF">T190607A01A_30309</name>
</gene>
<evidence type="ECO:0000256" key="5">
    <source>
        <dbReference type="SAM" id="SignalP"/>
    </source>
</evidence>
<evidence type="ECO:0000259" key="6">
    <source>
        <dbReference type="PROSITE" id="PS51352"/>
    </source>
</evidence>
<reference evidence="7 8" key="1">
    <citation type="submission" date="2024-05" db="EMBL/GenBank/DDBJ databases">
        <authorList>
            <person name="Duchaud E."/>
        </authorList>
    </citation>
    <scope>NUCLEOTIDE SEQUENCE [LARGE SCALE GENOMIC DNA]</scope>
    <source>
        <strain evidence="7">Ena-SAMPLE-TAB-13-05-2024-13:56:06:370-140302</strain>
    </source>
</reference>
<dbReference type="Proteomes" id="UP001497416">
    <property type="component" value="Unassembled WGS sequence"/>
</dbReference>
<dbReference type="SUPFAM" id="SSF52833">
    <property type="entry name" value="Thioredoxin-like"/>
    <property type="match status" value="1"/>
</dbReference>
<evidence type="ECO:0000256" key="1">
    <source>
        <dbReference type="ARBA" id="ARBA00004196"/>
    </source>
</evidence>
<dbReference type="PANTHER" id="PTHR42852:SF6">
    <property type="entry name" value="THIOL:DISULFIDE INTERCHANGE PROTEIN DSBE"/>
    <property type="match status" value="1"/>
</dbReference>
<keyword evidence="3" id="KW-1015">Disulfide bond</keyword>
<dbReference type="PROSITE" id="PS51352">
    <property type="entry name" value="THIOREDOXIN_2"/>
    <property type="match status" value="1"/>
</dbReference>
<feature type="domain" description="Thioredoxin" evidence="6">
    <location>
        <begin position="309"/>
        <end position="453"/>
    </location>
</feature>
<keyword evidence="2" id="KW-0201">Cytochrome c-type biogenesis</keyword>
<keyword evidence="8" id="KW-1185">Reference proteome</keyword>
<dbReference type="InterPro" id="IPR036249">
    <property type="entry name" value="Thioredoxin-like_sf"/>
</dbReference>
<evidence type="ECO:0000313" key="8">
    <source>
        <dbReference type="Proteomes" id="UP001497416"/>
    </source>
</evidence>
<dbReference type="InterPro" id="IPR013740">
    <property type="entry name" value="Redoxin"/>
</dbReference>
<accession>A0ABM9P3L3</accession>
<dbReference type="PANTHER" id="PTHR42852">
    <property type="entry name" value="THIOL:DISULFIDE INTERCHANGE PROTEIN DSBE"/>
    <property type="match status" value="1"/>
</dbReference>
<dbReference type="InterPro" id="IPR050553">
    <property type="entry name" value="Thioredoxin_ResA/DsbE_sf"/>
</dbReference>
<feature type="signal peptide" evidence="5">
    <location>
        <begin position="1"/>
        <end position="19"/>
    </location>
</feature>
<dbReference type="Pfam" id="PF08534">
    <property type="entry name" value="Redoxin"/>
    <property type="match status" value="1"/>
</dbReference>
<dbReference type="Gene3D" id="3.40.30.10">
    <property type="entry name" value="Glutaredoxin"/>
    <property type="match status" value="1"/>
</dbReference>
<evidence type="ECO:0000313" key="7">
    <source>
        <dbReference type="EMBL" id="CAL2089377.1"/>
    </source>
</evidence>
<keyword evidence="5" id="KW-0732">Signal</keyword>
<name>A0ABM9P3L3_9FLAO</name>
<comment type="caution">
    <text evidence="7">The sequence shown here is derived from an EMBL/GenBank/DDBJ whole genome shotgun (WGS) entry which is preliminary data.</text>
</comment>
<keyword evidence="4" id="KW-0676">Redox-active center</keyword>
<proteinExistence type="predicted"/>
<comment type="subcellular location">
    <subcellularLocation>
        <location evidence="1">Cell envelope</location>
    </subcellularLocation>
</comment>
<dbReference type="RefSeq" id="WP_348712700.1">
    <property type="nucleotide sequence ID" value="NZ_CAXIXY010000005.1"/>
</dbReference>
<organism evidence="7 8">
    <name type="scientific">Tenacibaculum platacis</name>
    <dbReference type="NCBI Taxonomy" id="3137852"/>
    <lineage>
        <taxon>Bacteria</taxon>
        <taxon>Pseudomonadati</taxon>
        <taxon>Bacteroidota</taxon>
        <taxon>Flavobacteriia</taxon>
        <taxon>Flavobacteriales</taxon>
        <taxon>Flavobacteriaceae</taxon>
        <taxon>Tenacibaculum</taxon>
    </lineage>
</organism>
<dbReference type="CDD" id="cd02966">
    <property type="entry name" value="TlpA_like_family"/>
    <property type="match status" value="1"/>
</dbReference>
<dbReference type="InterPro" id="IPR013766">
    <property type="entry name" value="Thioredoxin_domain"/>
</dbReference>
<evidence type="ECO:0000256" key="4">
    <source>
        <dbReference type="ARBA" id="ARBA00023284"/>
    </source>
</evidence>
<dbReference type="EMBL" id="CAXIXY010000005">
    <property type="protein sequence ID" value="CAL2089377.1"/>
    <property type="molecule type" value="Genomic_DNA"/>
</dbReference>
<evidence type="ECO:0000256" key="3">
    <source>
        <dbReference type="ARBA" id="ARBA00023157"/>
    </source>
</evidence>
<protein>
    <submittedName>
        <fullName evidence="7">Thioredoxin domain-containing protein</fullName>
    </submittedName>
</protein>
<feature type="chain" id="PRO_5045114547" evidence="5">
    <location>
        <begin position="20"/>
        <end position="453"/>
    </location>
</feature>